<dbReference type="GO" id="GO:0008658">
    <property type="term" value="F:penicillin binding"/>
    <property type="evidence" value="ECO:0007669"/>
    <property type="project" value="InterPro"/>
</dbReference>
<feature type="domain" description="Penicillin-binding protein transpeptidase" evidence="1">
    <location>
        <begin position="52"/>
        <end position="390"/>
    </location>
</feature>
<evidence type="ECO:0000313" key="2">
    <source>
        <dbReference type="EMBL" id="SUZ85106.1"/>
    </source>
</evidence>
<sequence length="398" mass="43889">GGVGYKTIEVDVNGKEIRELNRVVPNKGRDVYLTLDKELQKLARKELTGRKGAVVALNPNTGFIKALVSSPDFNPNILNKTETGDLETIFNDLDSPLFNRAISGNYPPASTIKPFIGLLGLKEGEIDWNTTIEDKGFFQLNEDGRKYRGWKEDGHGKVNLSKSIIVSSDVFFYQLAVQLTVDRIAAFLKQFGFGLKTGVDLYAEAEGILPDRKWKLGAIGESWFVGDTLNMGIGQGYISCTPLQLAVAISSIATRGKIYKPKVVAKIGEEYIEKELIFEISSIKQTDWAKLESSMVSVISDWRGTAYNLAEIAENKIAGKTGTAQIKSLTDEELTVREEYEDVRQEESNRDHALFVGYGPIPEPELTVVVIVENGESGSAIAAPIAQKLIDSYLSRNN</sequence>
<dbReference type="EMBL" id="UINC01001621">
    <property type="protein sequence ID" value="SUZ85106.1"/>
    <property type="molecule type" value="Genomic_DNA"/>
</dbReference>
<dbReference type="PANTHER" id="PTHR30627:SF2">
    <property type="entry name" value="PEPTIDOGLYCAN D,D-TRANSPEPTIDASE MRDA"/>
    <property type="match status" value="1"/>
</dbReference>
<protein>
    <recommendedName>
        <fullName evidence="1">Penicillin-binding protein transpeptidase domain-containing protein</fullName>
    </recommendedName>
</protein>
<dbReference type="PANTHER" id="PTHR30627">
    <property type="entry name" value="PEPTIDOGLYCAN D,D-TRANSPEPTIDASE"/>
    <property type="match status" value="1"/>
</dbReference>
<dbReference type="GO" id="GO:0071555">
    <property type="term" value="P:cell wall organization"/>
    <property type="evidence" value="ECO:0007669"/>
    <property type="project" value="TreeGrafter"/>
</dbReference>
<dbReference type="AlphaFoldDB" id="A0A381R086"/>
<dbReference type="Gene3D" id="3.40.710.10">
    <property type="entry name" value="DD-peptidase/beta-lactamase superfamily"/>
    <property type="match status" value="1"/>
</dbReference>
<dbReference type="GO" id="GO:0071972">
    <property type="term" value="F:peptidoglycan L,D-transpeptidase activity"/>
    <property type="evidence" value="ECO:0007669"/>
    <property type="project" value="TreeGrafter"/>
</dbReference>
<evidence type="ECO:0000259" key="1">
    <source>
        <dbReference type="Pfam" id="PF00905"/>
    </source>
</evidence>
<dbReference type="Pfam" id="PF00905">
    <property type="entry name" value="Transpeptidase"/>
    <property type="match status" value="1"/>
</dbReference>
<organism evidence="2">
    <name type="scientific">marine metagenome</name>
    <dbReference type="NCBI Taxonomy" id="408172"/>
    <lineage>
        <taxon>unclassified sequences</taxon>
        <taxon>metagenomes</taxon>
        <taxon>ecological metagenomes</taxon>
    </lineage>
</organism>
<accession>A0A381R086</accession>
<dbReference type="InterPro" id="IPR012338">
    <property type="entry name" value="Beta-lactam/transpept-like"/>
</dbReference>
<reference evidence="2" key="1">
    <citation type="submission" date="2018-05" db="EMBL/GenBank/DDBJ databases">
        <authorList>
            <person name="Lanie J.A."/>
            <person name="Ng W.-L."/>
            <person name="Kazmierczak K.M."/>
            <person name="Andrzejewski T.M."/>
            <person name="Davidsen T.M."/>
            <person name="Wayne K.J."/>
            <person name="Tettelin H."/>
            <person name="Glass J.I."/>
            <person name="Rusch D."/>
            <person name="Podicherti R."/>
            <person name="Tsui H.-C.T."/>
            <person name="Winkler M.E."/>
        </authorList>
    </citation>
    <scope>NUCLEOTIDE SEQUENCE</scope>
</reference>
<dbReference type="InterPro" id="IPR001460">
    <property type="entry name" value="PCN-bd_Tpept"/>
</dbReference>
<dbReference type="GO" id="GO:0005886">
    <property type="term" value="C:plasma membrane"/>
    <property type="evidence" value="ECO:0007669"/>
    <property type="project" value="TreeGrafter"/>
</dbReference>
<dbReference type="SUPFAM" id="SSF56601">
    <property type="entry name" value="beta-lactamase/transpeptidase-like"/>
    <property type="match status" value="1"/>
</dbReference>
<gene>
    <name evidence="2" type="ORF">METZ01_LOCUS37960</name>
</gene>
<dbReference type="InterPro" id="IPR050515">
    <property type="entry name" value="Beta-lactam/transpept"/>
</dbReference>
<feature type="non-terminal residue" evidence="2">
    <location>
        <position position="1"/>
    </location>
</feature>
<name>A0A381R086_9ZZZZ</name>
<proteinExistence type="predicted"/>